<dbReference type="Proteomes" id="UP000729357">
    <property type="component" value="Unassembled WGS sequence"/>
</dbReference>
<reference evidence="3" key="2">
    <citation type="submission" date="2021-08" db="EMBL/GenBank/DDBJ databases">
        <authorList>
            <person name="Gostincar C."/>
            <person name="Sun X."/>
            <person name="Song Z."/>
            <person name="Gunde-Cimerman N."/>
        </authorList>
    </citation>
    <scope>NUCLEOTIDE SEQUENCE</scope>
    <source>
        <strain evidence="3">EXF-9298</strain>
    </source>
</reference>
<dbReference type="SUPFAM" id="SSF51735">
    <property type="entry name" value="NAD(P)-binding Rossmann-fold domains"/>
    <property type="match status" value="1"/>
</dbReference>
<accession>A0A9P8G2X7</accession>
<feature type="domain" description="Shikimate dehydrogenase substrate binding N-terminal" evidence="2">
    <location>
        <begin position="19"/>
        <end position="100"/>
    </location>
</feature>
<dbReference type="InterPro" id="IPR022893">
    <property type="entry name" value="Shikimate_DH_fam"/>
</dbReference>
<dbReference type="EMBL" id="JAHFXS010000026">
    <property type="protein sequence ID" value="KAG9990552.1"/>
    <property type="molecule type" value="Genomic_DNA"/>
</dbReference>
<comment type="caution">
    <text evidence="3">The sequence shown here is derived from an EMBL/GenBank/DDBJ whole genome shotgun (WGS) entry which is preliminary data.</text>
</comment>
<keyword evidence="4" id="KW-1185">Reference proteome</keyword>
<feature type="domain" description="Quinate/shikimate 5-dehydrogenase/glutamyl-tRNA reductase" evidence="1">
    <location>
        <begin position="137"/>
        <end position="246"/>
    </location>
</feature>
<dbReference type="GO" id="GO:0004764">
    <property type="term" value="F:shikimate 3-dehydrogenase (NADP+) activity"/>
    <property type="evidence" value="ECO:0007669"/>
    <property type="project" value="InterPro"/>
</dbReference>
<organism evidence="3 4">
    <name type="scientific">Aureobasidium melanogenum</name>
    <name type="common">Aureobasidium pullulans var. melanogenum</name>
    <dbReference type="NCBI Taxonomy" id="46634"/>
    <lineage>
        <taxon>Eukaryota</taxon>
        <taxon>Fungi</taxon>
        <taxon>Dikarya</taxon>
        <taxon>Ascomycota</taxon>
        <taxon>Pezizomycotina</taxon>
        <taxon>Dothideomycetes</taxon>
        <taxon>Dothideomycetidae</taxon>
        <taxon>Dothideales</taxon>
        <taxon>Saccotheciaceae</taxon>
        <taxon>Aureobasidium</taxon>
    </lineage>
</organism>
<sequence length="316" mass="34025">MAGIGSKAQSQAAGSQFYLLGFHIKGSFSPLLHNTGFRLLGLPYTYDLFEVSHVDKSVEKLLQDPKVGGLSVTAPHKLEVGRFMDEISEEATTMGSVNTIVAIHPSEGSRRRLYGDNTDWLGITRCIQGGKVDLGAAETTAVVLGAGGAARAATYAFIKLGIRNIVVVNRTLDRAQQLAASFPDHNIGIVHSLSALEERSNNGLLKISVIVGCLPAHVLTKDDVPDWLFPNVKKGVLVEMAYGRRTAITAKALSTSNWAVFDGIDVLQQQAFGQFEAWTGKPAPKMEMMNAVNKALGRTLNPAFAEGKDCECVKEL</sequence>
<dbReference type="SUPFAM" id="SSF53223">
    <property type="entry name" value="Aminoacid dehydrogenase-like, N-terminal domain"/>
    <property type="match status" value="1"/>
</dbReference>
<dbReference type="Pfam" id="PF08501">
    <property type="entry name" value="Shikimate_dh_N"/>
    <property type="match status" value="1"/>
</dbReference>
<feature type="non-terminal residue" evidence="3">
    <location>
        <position position="316"/>
    </location>
</feature>
<dbReference type="Gene3D" id="3.40.50.720">
    <property type="entry name" value="NAD(P)-binding Rossmann-like Domain"/>
    <property type="match status" value="1"/>
</dbReference>
<protein>
    <submittedName>
        <fullName evidence="3">Shikimate-5-dehydrogenase</fullName>
    </submittedName>
</protein>
<reference evidence="3" key="1">
    <citation type="journal article" date="2021" name="J Fungi (Basel)">
        <title>Virulence traits and population genomics of the black yeast Aureobasidium melanogenum.</title>
        <authorList>
            <person name="Cernosa A."/>
            <person name="Sun X."/>
            <person name="Gostincar C."/>
            <person name="Fang C."/>
            <person name="Gunde-Cimerman N."/>
            <person name="Song Z."/>
        </authorList>
    </citation>
    <scope>NUCLEOTIDE SEQUENCE</scope>
    <source>
        <strain evidence="3">EXF-9298</strain>
    </source>
</reference>
<dbReference type="Pfam" id="PF01488">
    <property type="entry name" value="Shikimate_DH"/>
    <property type="match status" value="1"/>
</dbReference>
<name>A0A9P8G2X7_AURME</name>
<evidence type="ECO:0000313" key="4">
    <source>
        <dbReference type="Proteomes" id="UP000729357"/>
    </source>
</evidence>
<dbReference type="Gene3D" id="3.40.50.10860">
    <property type="entry name" value="Leucine Dehydrogenase, chain A, domain 1"/>
    <property type="match status" value="1"/>
</dbReference>
<dbReference type="AlphaFoldDB" id="A0A9P8G2X7"/>
<dbReference type="InterPro" id="IPR006151">
    <property type="entry name" value="Shikm_DH/Glu-tRNA_Rdtase"/>
</dbReference>
<dbReference type="GO" id="GO:0009423">
    <property type="term" value="P:chorismate biosynthetic process"/>
    <property type="evidence" value="ECO:0007669"/>
    <property type="project" value="TreeGrafter"/>
</dbReference>
<dbReference type="PANTHER" id="PTHR21089">
    <property type="entry name" value="SHIKIMATE DEHYDROGENASE"/>
    <property type="match status" value="1"/>
</dbReference>
<dbReference type="InterPro" id="IPR036291">
    <property type="entry name" value="NAD(P)-bd_dom_sf"/>
</dbReference>
<dbReference type="GO" id="GO:0005737">
    <property type="term" value="C:cytoplasm"/>
    <property type="evidence" value="ECO:0007669"/>
    <property type="project" value="InterPro"/>
</dbReference>
<evidence type="ECO:0000259" key="1">
    <source>
        <dbReference type="Pfam" id="PF01488"/>
    </source>
</evidence>
<dbReference type="PANTHER" id="PTHR21089:SF1">
    <property type="entry name" value="BIFUNCTIONAL 3-DEHYDROQUINATE DEHYDRATASE_SHIKIMATE DEHYDROGENASE, CHLOROPLASTIC"/>
    <property type="match status" value="1"/>
</dbReference>
<dbReference type="InterPro" id="IPR010110">
    <property type="entry name" value="Shikimate_DH_AroM-type"/>
</dbReference>
<dbReference type="InterPro" id="IPR013708">
    <property type="entry name" value="Shikimate_DH-bd_N"/>
</dbReference>
<dbReference type="NCBIfam" id="TIGR01809">
    <property type="entry name" value="Shik-DH-AROM"/>
    <property type="match status" value="1"/>
</dbReference>
<gene>
    <name evidence="3" type="ORF">KCU98_g1049</name>
</gene>
<dbReference type="InterPro" id="IPR046346">
    <property type="entry name" value="Aminoacid_DH-like_N_sf"/>
</dbReference>
<evidence type="ECO:0000313" key="3">
    <source>
        <dbReference type="EMBL" id="KAG9990552.1"/>
    </source>
</evidence>
<evidence type="ECO:0000259" key="2">
    <source>
        <dbReference type="Pfam" id="PF08501"/>
    </source>
</evidence>
<dbReference type="GO" id="GO:0019632">
    <property type="term" value="P:shikimate metabolic process"/>
    <property type="evidence" value="ECO:0007669"/>
    <property type="project" value="TreeGrafter"/>
</dbReference>
<proteinExistence type="predicted"/>